<protein>
    <submittedName>
        <fullName evidence="3">Chemotaxis protein CheW</fullName>
    </submittedName>
</protein>
<reference evidence="3 4" key="1">
    <citation type="submission" date="2023-02" db="EMBL/GenBank/DDBJ databases">
        <title>Gemone sequence of Telluria chitinolytica ACM 3522T.</title>
        <authorList>
            <person name="Frediansyah A."/>
            <person name="Miess H."/>
            <person name="Gross H."/>
        </authorList>
    </citation>
    <scope>NUCLEOTIDE SEQUENCE [LARGE SCALE GENOMIC DNA]</scope>
    <source>
        <strain evidence="3 4">ACM 3522</strain>
    </source>
</reference>
<dbReference type="SUPFAM" id="SSF50341">
    <property type="entry name" value="CheW-like"/>
    <property type="match status" value="1"/>
</dbReference>
<dbReference type="InterPro" id="IPR002545">
    <property type="entry name" value="CheW-lke_dom"/>
</dbReference>
<dbReference type="Pfam" id="PF01584">
    <property type="entry name" value="CheW"/>
    <property type="match status" value="1"/>
</dbReference>
<dbReference type="SMART" id="SM00260">
    <property type="entry name" value="CheW"/>
    <property type="match status" value="1"/>
</dbReference>
<organism evidence="3 4">
    <name type="scientific">Pseudoduganella chitinolytica</name>
    <dbReference type="NCBI Taxonomy" id="34070"/>
    <lineage>
        <taxon>Bacteria</taxon>
        <taxon>Pseudomonadati</taxon>
        <taxon>Pseudomonadota</taxon>
        <taxon>Betaproteobacteria</taxon>
        <taxon>Burkholderiales</taxon>
        <taxon>Oxalobacteraceae</taxon>
        <taxon>Telluria group</taxon>
        <taxon>Pseudoduganella</taxon>
    </lineage>
</organism>
<name>A0ABY8B6Y1_9BURK</name>
<evidence type="ECO:0000313" key="4">
    <source>
        <dbReference type="Proteomes" id="UP001216510"/>
    </source>
</evidence>
<accession>A0ABY8B6Y1</accession>
<dbReference type="Gene3D" id="2.40.50.180">
    <property type="entry name" value="CheA-289, Domain 4"/>
    <property type="match status" value="1"/>
</dbReference>
<gene>
    <name evidence="3" type="ORF">PX653_17180</name>
</gene>
<evidence type="ECO:0000259" key="2">
    <source>
        <dbReference type="PROSITE" id="PS50851"/>
    </source>
</evidence>
<dbReference type="RefSeq" id="WP_277413976.1">
    <property type="nucleotide sequence ID" value="NZ_CP119083.1"/>
</dbReference>
<feature type="region of interest" description="Disordered" evidence="1">
    <location>
        <begin position="1"/>
        <end position="24"/>
    </location>
</feature>
<dbReference type="PROSITE" id="PS50851">
    <property type="entry name" value="CHEW"/>
    <property type="match status" value="1"/>
</dbReference>
<dbReference type="EMBL" id="CP119083">
    <property type="protein sequence ID" value="WEF31193.1"/>
    <property type="molecule type" value="Genomic_DNA"/>
</dbReference>
<sequence length="196" mass="21016">MTSDLPDLPPGAEGDDSAPGGAERRSRLRQYQVQLLERMQAAQSEAVATGRELGVLIGARHYLLDLTQVGEIVPHHSVAAVPLTRDWYLGLANIRGNLTGIVDLARFQDEPALQPGAEARFVTFAPALGLPCALLVSRVLGLRKLADMTAAAAEPDGAPAGAHWRAETFTDSDGLAWQRLDLALLVADPRFLHVGR</sequence>
<evidence type="ECO:0000256" key="1">
    <source>
        <dbReference type="SAM" id="MobiDB-lite"/>
    </source>
</evidence>
<feature type="domain" description="CheW-like" evidence="2">
    <location>
        <begin position="49"/>
        <end position="191"/>
    </location>
</feature>
<dbReference type="InterPro" id="IPR036061">
    <property type="entry name" value="CheW-like_dom_sf"/>
</dbReference>
<dbReference type="Proteomes" id="UP001216510">
    <property type="component" value="Chromosome"/>
</dbReference>
<proteinExistence type="predicted"/>
<keyword evidence="4" id="KW-1185">Reference proteome</keyword>
<evidence type="ECO:0000313" key="3">
    <source>
        <dbReference type="EMBL" id="WEF31193.1"/>
    </source>
</evidence>